<dbReference type="EMBL" id="CM007657">
    <property type="protein sequence ID" value="ONH96229.1"/>
    <property type="molecule type" value="Genomic_DNA"/>
</dbReference>
<keyword evidence="4" id="KW-1185">Reference proteome</keyword>
<keyword evidence="2" id="KW-1133">Transmembrane helix</keyword>
<evidence type="ECO:0000256" key="1">
    <source>
        <dbReference type="SAM" id="MobiDB-lite"/>
    </source>
</evidence>
<feature type="region of interest" description="Disordered" evidence="1">
    <location>
        <begin position="1"/>
        <end position="27"/>
    </location>
</feature>
<dbReference type="AlphaFoldDB" id="A0A251NC91"/>
<organism evidence="3 4">
    <name type="scientific">Prunus persica</name>
    <name type="common">Peach</name>
    <name type="synonym">Amygdalus persica</name>
    <dbReference type="NCBI Taxonomy" id="3760"/>
    <lineage>
        <taxon>Eukaryota</taxon>
        <taxon>Viridiplantae</taxon>
        <taxon>Streptophyta</taxon>
        <taxon>Embryophyta</taxon>
        <taxon>Tracheophyta</taxon>
        <taxon>Spermatophyta</taxon>
        <taxon>Magnoliopsida</taxon>
        <taxon>eudicotyledons</taxon>
        <taxon>Gunneridae</taxon>
        <taxon>Pentapetalae</taxon>
        <taxon>rosids</taxon>
        <taxon>fabids</taxon>
        <taxon>Rosales</taxon>
        <taxon>Rosaceae</taxon>
        <taxon>Amygdaloideae</taxon>
        <taxon>Amygdaleae</taxon>
        <taxon>Prunus</taxon>
    </lineage>
</organism>
<dbReference type="Gramene" id="ONH96229">
    <property type="protein sequence ID" value="ONH96229"/>
    <property type="gene ID" value="PRUPE_7G114600"/>
</dbReference>
<dbReference type="Pfam" id="PF03140">
    <property type="entry name" value="DUF247"/>
    <property type="match status" value="1"/>
</dbReference>
<feature type="transmembrane region" description="Helical" evidence="2">
    <location>
        <begin position="461"/>
        <end position="488"/>
    </location>
</feature>
<dbReference type="PANTHER" id="PTHR31170:SF25">
    <property type="entry name" value="BNAA09G04570D PROTEIN"/>
    <property type="match status" value="1"/>
</dbReference>
<reference evidence="3 4" key="1">
    <citation type="journal article" date="2013" name="Nat. Genet.">
        <title>The high-quality draft genome of peach (Prunus persica) identifies unique patterns of genetic diversity, domestication and genome evolution.</title>
        <authorList>
            <consortium name="International Peach Genome Initiative"/>
            <person name="Verde I."/>
            <person name="Abbott A.G."/>
            <person name="Scalabrin S."/>
            <person name="Jung S."/>
            <person name="Shu S."/>
            <person name="Marroni F."/>
            <person name="Zhebentyayeva T."/>
            <person name="Dettori M.T."/>
            <person name="Grimwood J."/>
            <person name="Cattonaro F."/>
            <person name="Zuccolo A."/>
            <person name="Rossini L."/>
            <person name="Jenkins J."/>
            <person name="Vendramin E."/>
            <person name="Meisel L.A."/>
            <person name="Decroocq V."/>
            <person name="Sosinski B."/>
            <person name="Prochnik S."/>
            <person name="Mitros T."/>
            <person name="Policriti A."/>
            <person name="Cipriani G."/>
            <person name="Dondini L."/>
            <person name="Ficklin S."/>
            <person name="Goodstein D.M."/>
            <person name="Xuan P."/>
            <person name="Del Fabbro C."/>
            <person name="Aramini V."/>
            <person name="Copetti D."/>
            <person name="Gonzalez S."/>
            <person name="Horner D.S."/>
            <person name="Falchi R."/>
            <person name="Lucas S."/>
            <person name="Mica E."/>
            <person name="Maldonado J."/>
            <person name="Lazzari B."/>
            <person name="Bielenberg D."/>
            <person name="Pirona R."/>
            <person name="Miculan M."/>
            <person name="Barakat A."/>
            <person name="Testolin R."/>
            <person name="Stella A."/>
            <person name="Tartarini S."/>
            <person name="Tonutti P."/>
            <person name="Arus P."/>
            <person name="Orellana A."/>
            <person name="Wells C."/>
            <person name="Main D."/>
            <person name="Vizzotto G."/>
            <person name="Silva H."/>
            <person name="Salamini F."/>
            <person name="Schmutz J."/>
            <person name="Morgante M."/>
            <person name="Rokhsar D.S."/>
        </authorList>
    </citation>
    <scope>NUCLEOTIDE SEQUENCE [LARGE SCALE GENOMIC DNA]</scope>
    <source>
        <strain evidence="4">cv. Nemared</strain>
    </source>
</reference>
<protein>
    <submittedName>
        <fullName evidence="3">Uncharacterized protein</fullName>
    </submittedName>
</protein>
<evidence type="ECO:0000313" key="4">
    <source>
        <dbReference type="Proteomes" id="UP000006882"/>
    </source>
</evidence>
<dbReference type="OrthoDB" id="939823at2759"/>
<keyword evidence="2" id="KW-0812">Transmembrane</keyword>
<dbReference type="SMR" id="A0A251NC91"/>
<evidence type="ECO:0000313" key="3">
    <source>
        <dbReference type="EMBL" id="ONH96229.1"/>
    </source>
</evidence>
<dbReference type="eggNOG" id="ENOG502QUEM">
    <property type="taxonomic scope" value="Eukaryota"/>
</dbReference>
<gene>
    <name evidence="3" type="ORF">PRUPE_7G114600</name>
</gene>
<dbReference type="PANTHER" id="PTHR31170">
    <property type="entry name" value="BNAC04G53230D PROTEIN"/>
    <property type="match status" value="1"/>
</dbReference>
<keyword evidence="2" id="KW-0472">Membrane</keyword>
<proteinExistence type="predicted"/>
<sequence length="492" mass="56860">MGEMENHGITVLGSSSSEEDQDDLKNYEESVAAMRKRLNEQREEIQTRRSGRKSPVCIYRVPPSLNGISPTPETIEPEMVSIGPYHRGKDELLEFESYKLQFLNLLLSRETNGRRHDLLSEYYKAMKKLEESTRSCYSESIPMSSPDFVEMMVLDGCFIIELFRRMSADEDDHPILTRLWLIPILTRDLLKLQNQLPFFVLEKLFEISNFRTEHSLTLLALEFFNHTLPRPSEVLKRASKLRGAKHLLDLFHLSFLPPIPHEPPRKKSIFQRTSDVLSEATFKTLIWFCMLFISSTPHDDHDADQNYRPSSESIQCTTQLRPSGIKFRPLKAAESFLDINFRNGVLQIPPITINDLTIAVFINCMAFERCHQYTSQLFTTYIAFMSCLINSTRDVTLLCADGIITSFSQNDQNVAELFTKLGEKVVFNIRKCYLSTQFRDVEAYYSSHWATFMRTYFSKPWSFISVFSAFILLVLTGAQTAMAILSYINRRS</sequence>
<name>A0A251NC91_PRUPE</name>
<dbReference type="Proteomes" id="UP000006882">
    <property type="component" value="Chromosome G7"/>
</dbReference>
<dbReference type="InterPro" id="IPR004158">
    <property type="entry name" value="DUF247_pln"/>
</dbReference>
<evidence type="ECO:0000256" key="2">
    <source>
        <dbReference type="SAM" id="Phobius"/>
    </source>
</evidence>
<dbReference type="STRING" id="3760.A0A251NC91"/>
<accession>A0A251NC91</accession>